<feature type="compositionally biased region" description="Basic and acidic residues" evidence="1">
    <location>
        <begin position="1"/>
        <end position="23"/>
    </location>
</feature>
<evidence type="ECO:0000313" key="3">
    <source>
        <dbReference type="Proteomes" id="UP000558488"/>
    </source>
</evidence>
<keyword evidence="3" id="KW-1185">Reference proteome</keyword>
<feature type="region of interest" description="Disordered" evidence="1">
    <location>
        <begin position="1"/>
        <end position="54"/>
    </location>
</feature>
<sequence length="127" mass="13338">MGKLLAERMERAARGTEAVRGREPGCGAPAATGRSRWRKTPSPAAPECLGPGRRGQGPALNVEYRCPASLKAPAAAVVSNSHSELSPPGPHSKTDARCLLPGCAHSGCVYAFKLDPRRPPSVRCLDV</sequence>
<gene>
    <name evidence="2" type="ORF">mPipKuh1_010535</name>
</gene>
<dbReference type="Proteomes" id="UP000558488">
    <property type="component" value="Unassembled WGS sequence"/>
</dbReference>
<name>A0A7J7RJX2_PIPKU</name>
<organism evidence="2 3">
    <name type="scientific">Pipistrellus kuhlii</name>
    <name type="common">Kuhl's pipistrelle</name>
    <dbReference type="NCBI Taxonomy" id="59472"/>
    <lineage>
        <taxon>Eukaryota</taxon>
        <taxon>Metazoa</taxon>
        <taxon>Chordata</taxon>
        <taxon>Craniata</taxon>
        <taxon>Vertebrata</taxon>
        <taxon>Euteleostomi</taxon>
        <taxon>Mammalia</taxon>
        <taxon>Eutheria</taxon>
        <taxon>Laurasiatheria</taxon>
        <taxon>Chiroptera</taxon>
        <taxon>Yangochiroptera</taxon>
        <taxon>Vespertilionidae</taxon>
        <taxon>Pipistrellus</taxon>
    </lineage>
</organism>
<evidence type="ECO:0000256" key="1">
    <source>
        <dbReference type="SAM" id="MobiDB-lite"/>
    </source>
</evidence>
<protein>
    <submittedName>
        <fullName evidence="2">Uncharacterized protein</fullName>
    </submittedName>
</protein>
<dbReference type="AlphaFoldDB" id="A0A7J7RJX2"/>
<accession>A0A7J7RJX2</accession>
<proteinExistence type="predicted"/>
<comment type="caution">
    <text evidence="2">The sequence shown here is derived from an EMBL/GenBank/DDBJ whole genome shotgun (WGS) entry which is preliminary data.</text>
</comment>
<reference evidence="2 3" key="1">
    <citation type="journal article" date="2020" name="Nature">
        <title>Six reference-quality genomes reveal evolution of bat adaptations.</title>
        <authorList>
            <person name="Jebb D."/>
            <person name="Huang Z."/>
            <person name="Pippel M."/>
            <person name="Hughes G.M."/>
            <person name="Lavrichenko K."/>
            <person name="Devanna P."/>
            <person name="Winkler S."/>
            <person name="Jermiin L.S."/>
            <person name="Skirmuntt E.C."/>
            <person name="Katzourakis A."/>
            <person name="Burkitt-Gray L."/>
            <person name="Ray D.A."/>
            <person name="Sullivan K.A.M."/>
            <person name="Roscito J.G."/>
            <person name="Kirilenko B.M."/>
            <person name="Davalos L.M."/>
            <person name="Corthals A.P."/>
            <person name="Power M.L."/>
            <person name="Jones G."/>
            <person name="Ransome R.D."/>
            <person name="Dechmann D.K.N."/>
            <person name="Locatelli A.G."/>
            <person name="Puechmaille S.J."/>
            <person name="Fedrigo O."/>
            <person name="Jarvis E.D."/>
            <person name="Hiller M."/>
            <person name="Vernes S.C."/>
            <person name="Myers E.W."/>
            <person name="Teeling E.C."/>
        </authorList>
    </citation>
    <scope>NUCLEOTIDE SEQUENCE [LARGE SCALE GENOMIC DNA]</scope>
    <source>
        <strain evidence="2">MPipKuh1</strain>
        <tissue evidence="2">Flight muscle</tissue>
    </source>
</reference>
<dbReference type="EMBL" id="JACAGB010000072">
    <property type="protein sequence ID" value="KAF6276408.1"/>
    <property type="molecule type" value="Genomic_DNA"/>
</dbReference>
<evidence type="ECO:0000313" key="2">
    <source>
        <dbReference type="EMBL" id="KAF6276408.1"/>
    </source>
</evidence>